<dbReference type="EMBL" id="UFYA01000001">
    <property type="protein sequence ID" value="STD02942.1"/>
    <property type="molecule type" value="Genomic_DNA"/>
</dbReference>
<evidence type="ECO:0000313" key="2">
    <source>
        <dbReference type="EMBL" id="STD02942.1"/>
    </source>
</evidence>
<dbReference type="Proteomes" id="UP000254118">
    <property type="component" value="Unassembled WGS sequence"/>
</dbReference>
<protein>
    <submittedName>
        <fullName evidence="2">Uncharacterized protein</fullName>
    </submittedName>
</protein>
<organism evidence="2 3">
    <name type="scientific">Dermatophilus congolensis</name>
    <dbReference type="NCBI Taxonomy" id="1863"/>
    <lineage>
        <taxon>Bacteria</taxon>
        <taxon>Bacillati</taxon>
        <taxon>Actinomycetota</taxon>
        <taxon>Actinomycetes</taxon>
        <taxon>Micrococcales</taxon>
        <taxon>Dermatophilaceae</taxon>
        <taxon>Dermatophilus</taxon>
    </lineage>
</organism>
<proteinExistence type="predicted"/>
<dbReference type="AlphaFoldDB" id="A0AA46BL46"/>
<gene>
    <name evidence="2" type="ORF">NCTC7915_00025</name>
</gene>
<reference evidence="2 3" key="1">
    <citation type="submission" date="2018-06" db="EMBL/GenBank/DDBJ databases">
        <authorList>
            <consortium name="Pathogen Informatics"/>
            <person name="Doyle S."/>
        </authorList>
    </citation>
    <scope>NUCLEOTIDE SEQUENCE [LARGE SCALE GENOMIC DNA]</scope>
    <source>
        <strain evidence="2 3">NCTC7915</strain>
    </source>
</reference>
<sequence>MRWWCVRLETAEEIGVVVGADRSLWAGALWASGEPPGGASNDGEEADSECPEGFGQGADVLFVGVEAVDEGVDAVGEDEQSADYPDHNVFRSFRRWVWG</sequence>
<comment type="caution">
    <text evidence="2">The sequence shown here is derived from an EMBL/GenBank/DDBJ whole genome shotgun (WGS) entry which is preliminary data.</text>
</comment>
<feature type="region of interest" description="Disordered" evidence="1">
    <location>
        <begin position="32"/>
        <end position="51"/>
    </location>
</feature>
<accession>A0AA46BL46</accession>
<name>A0AA46BL46_9MICO</name>
<evidence type="ECO:0000256" key="1">
    <source>
        <dbReference type="SAM" id="MobiDB-lite"/>
    </source>
</evidence>
<evidence type="ECO:0000313" key="3">
    <source>
        <dbReference type="Proteomes" id="UP000254118"/>
    </source>
</evidence>